<keyword evidence="1" id="KW-0812">Transmembrane</keyword>
<evidence type="ECO:0000256" key="1">
    <source>
        <dbReference type="SAM" id="Phobius"/>
    </source>
</evidence>
<sequence>MNKTLFRMEWKSAWKLLLIFILILAMYFSIMLTMFDPELGSALAQFEKLMPEMMAAVGMSGTAATLVDFFSTYLYGMIMIMFPFLFSVILSLRLLVKKVDNGSMTYLLSCGEKRSRVWMTQLAVLLSALFLLIAFCTLMGIVCSILMFPSDLDIAAFLRLNLGCLLLQTALASISFLASSALNEYRHAALIGAGTGVVFIMIQMLANMKGNLEKLQYATIMTLFDTQGLIVNEAQSWARLGVLLLIAGSCLLIARRSFMQRDLSL</sequence>
<proteinExistence type="predicted"/>
<evidence type="ECO:0000313" key="2">
    <source>
        <dbReference type="EMBL" id="KGJ51721.1"/>
    </source>
</evidence>
<dbReference type="AlphaFoldDB" id="A0A099I2A8"/>
<feature type="transmembrane region" description="Helical" evidence="1">
    <location>
        <begin position="154"/>
        <end position="176"/>
    </location>
</feature>
<evidence type="ECO:0000313" key="3">
    <source>
        <dbReference type="Proteomes" id="UP000030008"/>
    </source>
</evidence>
<comment type="caution">
    <text evidence="2">The sequence shown here is derived from an EMBL/GenBank/DDBJ whole genome shotgun (WGS) entry which is preliminary data.</text>
</comment>
<reference evidence="2 3" key="1">
    <citation type="submission" date="2014-08" db="EMBL/GenBank/DDBJ databases">
        <title>Clostridium innocuum, an unnegligible vancomycin-resistant pathogen causing extra-intestinal infections.</title>
        <authorList>
            <person name="Feng Y."/>
            <person name="Chiu C.-H."/>
        </authorList>
    </citation>
    <scope>NUCLEOTIDE SEQUENCE [LARGE SCALE GENOMIC DNA]</scope>
    <source>
        <strain evidence="2 3">AN88</strain>
    </source>
</reference>
<name>A0A099I2A8_CLOIN</name>
<keyword evidence="1" id="KW-0472">Membrane</keyword>
<feature type="transmembrane region" description="Helical" evidence="1">
    <location>
        <begin position="117"/>
        <end position="148"/>
    </location>
</feature>
<feature type="transmembrane region" description="Helical" evidence="1">
    <location>
        <begin position="12"/>
        <end position="35"/>
    </location>
</feature>
<accession>A0A099I2A8</accession>
<dbReference type="PANTHER" id="PTHR37305:SF2">
    <property type="entry name" value="BACITRACIN TRANSPORT PERMEASE PROTEIN BCRB"/>
    <property type="match status" value="1"/>
</dbReference>
<feature type="transmembrane region" description="Helical" evidence="1">
    <location>
        <begin position="188"/>
        <end position="206"/>
    </location>
</feature>
<dbReference type="Proteomes" id="UP000030008">
    <property type="component" value="Unassembled WGS sequence"/>
</dbReference>
<organism evidence="2 3">
    <name type="scientific">Clostridium innocuum</name>
    <dbReference type="NCBI Taxonomy" id="1522"/>
    <lineage>
        <taxon>Bacteria</taxon>
        <taxon>Bacillati</taxon>
        <taxon>Bacillota</taxon>
        <taxon>Clostridia</taxon>
        <taxon>Eubacteriales</taxon>
        <taxon>Clostridiaceae</taxon>
        <taxon>Clostridium</taxon>
    </lineage>
</organism>
<feature type="transmembrane region" description="Helical" evidence="1">
    <location>
        <begin position="73"/>
        <end position="96"/>
    </location>
</feature>
<feature type="transmembrane region" description="Helical" evidence="1">
    <location>
        <begin position="236"/>
        <end position="254"/>
    </location>
</feature>
<dbReference type="RefSeq" id="WP_044907270.1">
    <property type="nucleotide sequence ID" value="NZ_JQIF01000097.1"/>
</dbReference>
<keyword evidence="1" id="KW-1133">Transmembrane helix</keyword>
<protein>
    <submittedName>
        <fullName evidence="2">Membrane protein</fullName>
    </submittedName>
</protein>
<gene>
    <name evidence="2" type="ORF">CIAN88_18345</name>
</gene>
<dbReference type="EMBL" id="JQIF01000097">
    <property type="protein sequence ID" value="KGJ51721.1"/>
    <property type="molecule type" value="Genomic_DNA"/>
</dbReference>
<dbReference type="PANTHER" id="PTHR37305">
    <property type="entry name" value="INTEGRAL MEMBRANE PROTEIN-RELATED"/>
    <property type="match status" value="1"/>
</dbReference>